<reference evidence="1" key="1">
    <citation type="journal article" date="2011" name="Nat. Biotechnol.">
        <title>Genome sequencing and comparison of two nonhuman primate animal models, the cynomolgus and Chinese rhesus macaques.</title>
        <authorList>
            <person name="Yan G."/>
            <person name="Zhang G."/>
            <person name="Fang X."/>
            <person name="Zhang Y."/>
            <person name="Li C."/>
            <person name="Ling F."/>
            <person name="Cooper D.N."/>
            <person name="Li Q."/>
            <person name="Li Y."/>
            <person name="van Gool A.J."/>
            <person name="Du H."/>
            <person name="Chen J."/>
            <person name="Chen R."/>
            <person name="Zhang P."/>
            <person name="Huang Z."/>
            <person name="Thompson J.R."/>
            <person name="Meng Y."/>
            <person name="Bai Y."/>
            <person name="Wang J."/>
            <person name="Zhuo M."/>
            <person name="Wang T."/>
            <person name="Huang Y."/>
            <person name="Wei L."/>
            <person name="Li J."/>
            <person name="Wang Z."/>
            <person name="Hu H."/>
            <person name="Yang P."/>
            <person name="Le L."/>
            <person name="Stenson P.D."/>
            <person name="Li B."/>
            <person name="Liu X."/>
            <person name="Ball E.V."/>
            <person name="An N."/>
            <person name="Huang Q."/>
            <person name="Zhang Y."/>
            <person name="Fan W."/>
            <person name="Zhang X."/>
            <person name="Li Y."/>
            <person name="Wang W."/>
            <person name="Katze M.G."/>
            <person name="Su B."/>
            <person name="Nielsen R."/>
            <person name="Yang H."/>
            <person name="Wang J."/>
            <person name="Wang X."/>
            <person name="Wang J."/>
        </authorList>
    </citation>
    <scope>NUCLEOTIDE SEQUENCE [LARGE SCALE GENOMIC DNA]</scope>
    <source>
        <strain evidence="1">CR-5</strain>
    </source>
</reference>
<proteinExistence type="predicted"/>
<accession>G7MQJ7</accession>
<dbReference type="Proteomes" id="UP000013456">
    <property type="component" value="Chromosome 4"/>
</dbReference>
<protein>
    <submittedName>
        <fullName evidence="1">Uncharacterized protein</fullName>
    </submittedName>
</protein>
<dbReference type="EMBL" id="CM001256">
    <property type="protein sequence ID" value="EHH17945.1"/>
    <property type="molecule type" value="Genomic_DNA"/>
</dbReference>
<gene>
    <name evidence="1" type="ORF">EGK_14462</name>
</gene>
<sequence>MDSSDETGSSFMSFWPHLPSDDLARNGITGFLYFSFIILNESDQILELDGTLVKIWLLAPSHQPATHFRFEETETHGPYVITGDYPRSLWQKSASSLRASPPCLWCFLPTPGCFCDHT</sequence>
<evidence type="ECO:0000313" key="1">
    <source>
        <dbReference type="EMBL" id="EHH17945.1"/>
    </source>
</evidence>
<dbReference type="AlphaFoldDB" id="G7MQJ7"/>
<organism evidence="1">
    <name type="scientific">Macaca mulatta</name>
    <name type="common">Rhesus macaque</name>
    <dbReference type="NCBI Taxonomy" id="9544"/>
    <lineage>
        <taxon>Eukaryota</taxon>
        <taxon>Metazoa</taxon>
        <taxon>Chordata</taxon>
        <taxon>Craniata</taxon>
        <taxon>Vertebrata</taxon>
        <taxon>Euteleostomi</taxon>
        <taxon>Mammalia</taxon>
        <taxon>Eutheria</taxon>
        <taxon>Euarchontoglires</taxon>
        <taxon>Primates</taxon>
        <taxon>Haplorrhini</taxon>
        <taxon>Catarrhini</taxon>
        <taxon>Cercopithecidae</taxon>
        <taxon>Cercopithecinae</taxon>
        <taxon>Macaca</taxon>
    </lineage>
</organism>
<name>G7MQJ7_MACMU</name>